<dbReference type="GO" id="GO:0005524">
    <property type="term" value="F:ATP binding"/>
    <property type="evidence" value="ECO:0007669"/>
    <property type="project" value="UniProtKB-UniRule"/>
</dbReference>
<feature type="binding site" evidence="3">
    <location>
        <begin position="11"/>
        <end position="16"/>
    </location>
    <ligand>
        <name>ATP</name>
        <dbReference type="ChEBI" id="CHEBI:30616"/>
    </ligand>
</feature>
<dbReference type="SUPFAM" id="SSF52540">
    <property type="entry name" value="P-loop containing nucleoside triphosphate hydrolases"/>
    <property type="match status" value="1"/>
</dbReference>
<name>A0A4U9R7B2_HATHI</name>
<dbReference type="Proteomes" id="UP000308489">
    <property type="component" value="Chromosome 1"/>
</dbReference>
<keyword evidence="3" id="KW-0173">Coenzyme A biosynthesis</keyword>
<gene>
    <name evidence="3 5" type="primary">coaE</name>
    <name evidence="5" type="ORF">NCTC503_01075</name>
</gene>
<dbReference type="PROSITE" id="PS51219">
    <property type="entry name" value="DPCK"/>
    <property type="match status" value="1"/>
</dbReference>
<keyword evidence="3 5" id="KW-0418">Kinase</keyword>
<dbReference type="EMBL" id="LR590481">
    <property type="protein sequence ID" value="VTQ87392.1"/>
    <property type="molecule type" value="Genomic_DNA"/>
</dbReference>
<dbReference type="UniPathway" id="UPA00241">
    <property type="reaction ID" value="UER00356"/>
</dbReference>
<dbReference type="OrthoDB" id="9812943at2"/>
<evidence type="ECO:0000313" key="5">
    <source>
        <dbReference type="EMBL" id="VTQ87392.1"/>
    </source>
</evidence>
<dbReference type="AlphaFoldDB" id="A0A4U9R7B2"/>
<dbReference type="GO" id="GO:0015937">
    <property type="term" value="P:coenzyme A biosynthetic process"/>
    <property type="evidence" value="ECO:0007669"/>
    <property type="project" value="UniProtKB-UniRule"/>
</dbReference>
<evidence type="ECO:0000313" key="6">
    <source>
        <dbReference type="Proteomes" id="UP000308489"/>
    </source>
</evidence>
<comment type="catalytic activity">
    <reaction evidence="3">
        <text>3'-dephospho-CoA + ATP = ADP + CoA + H(+)</text>
        <dbReference type="Rhea" id="RHEA:18245"/>
        <dbReference type="ChEBI" id="CHEBI:15378"/>
        <dbReference type="ChEBI" id="CHEBI:30616"/>
        <dbReference type="ChEBI" id="CHEBI:57287"/>
        <dbReference type="ChEBI" id="CHEBI:57328"/>
        <dbReference type="ChEBI" id="CHEBI:456216"/>
        <dbReference type="EC" id="2.7.1.24"/>
    </reaction>
</comment>
<proteinExistence type="inferred from homology"/>
<keyword evidence="6" id="KW-1185">Reference proteome</keyword>
<comment type="function">
    <text evidence="3">Catalyzes the phosphorylation of the 3'-hydroxyl group of dephosphocoenzyme A to form coenzyme A.</text>
</comment>
<dbReference type="GO" id="GO:0004140">
    <property type="term" value="F:dephospho-CoA kinase activity"/>
    <property type="evidence" value="ECO:0007669"/>
    <property type="project" value="UniProtKB-UniRule"/>
</dbReference>
<evidence type="ECO:0000256" key="4">
    <source>
        <dbReference type="NCBIfam" id="TIGR00152"/>
    </source>
</evidence>
<dbReference type="NCBIfam" id="TIGR00152">
    <property type="entry name" value="dephospho-CoA kinase"/>
    <property type="match status" value="1"/>
</dbReference>
<dbReference type="InterPro" id="IPR027417">
    <property type="entry name" value="P-loop_NTPase"/>
</dbReference>
<protein>
    <recommendedName>
        <fullName evidence="3 4">Dephospho-CoA kinase</fullName>
        <ecNumber evidence="3 4">2.7.1.24</ecNumber>
    </recommendedName>
    <alternativeName>
        <fullName evidence="3">Dephosphocoenzyme A kinase</fullName>
    </alternativeName>
</protein>
<comment type="pathway">
    <text evidence="3">Cofactor biosynthesis; coenzyme A biosynthesis; CoA from (R)-pantothenate: step 5/5.</text>
</comment>
<dbReference type="RefSeq" id="WP_138209769.1">
    <property type="nucleotide sequence ID" value="NZ_CBCRUQ010000004.1"/>
</dbReference>
<organism evidence="5 6">
    <name type="scientific">Hathewaya histolytica</name>
    <name type="common">Clostridium histolyticum</name>
    <dbReference type="NCBI Taxonomy" id="1498"/>
    <lineage>
        <taxon>Bacteria</taxon>
        <taxon>Bacillati</taxon>
        <taxon>Bacillota</taxon>
        <taxon>Clostridia</taxon>
        <taxon>Eubacteriales</taxon>
        <taxon>Clostridiaceae</taxon>
        <taxon>Hathewaya</taxon>
    </lineage>
</organism>
<dbReference type="InterPro" id="IPR001977">
    <property type="entry name" value="Depp_CoAkinase"/>
</dbReference>
<evidence type="ECO:0000256" key="3">
    <source>
        <dbReference type="HAMAP-Rule" id="MF_00376"/>
    </source>
</evidence>
<sequence>MIKIGLTGGIGSGKTTISSYLLKKEIPIIDADKISREIYDIYPQLKDEIKLAFGERFFDKDNNLKRRDLGNFIFKFKKRRNKLERIVIPYIKREIFKRFKEEELKGKDICILDAPTLIENNLHKKMDMNILVYVDLKIQINRVMKRDKLTYKETLERINSQLPLKKKKKKVQYIINNNKALDETLREVDEVLKDIKQSSNERKGIGNL</sequence>
<dbReference type="Gene3D" id="3.40.50.300">
    <property type="entry name" value="P-loop containing nucleotide triphosphate hydrolases"/>
    <property type="match status" value="1"/>
</dbReference>
<dbReference type="PANTHER" id="PTHR10695:SF46">
    <property type="entry name" value="BIFUNCTIONAL COENZYME A SYNTHASE-RELATED"/>
    <property type="match status" value="1"/>
</dbReference>
<comment type="similarity">
    <text evidence="3">Belongs to the CoaE family.</text>
</comment>
<keyword evidence="2 3" id="KW-0067">ATP-binding</keyword>
<dbReference type="PANTHER" id="PTHR10695">
    <property type="entry name" value="DEPHOSPHO-COA KINASE-RELATED"/>
    <property type="match status" value="1"/>
</dbReference>
<dbReference type="EC" id="2.7.1.24" evidence="3 4"/>
<reference evidence="5 6" key="1">
    <citation type="submission" date="2019-05" db="EMBL/GenBank/DDBJ databases">
        <authorList>
            <consortium name="Pathogen Informatics"/>
        </authorList>
    </citation>
    <scope>NUCLEOTIDE SEQUENCE [LARGE SCALE GENOMIC DNA]</scope>
    <source>
        <strain evidence="5 6">NCTC503</strain>
    </source>
</reference>
<dbReference type="HAMAP" id="MF_00376">
    <property type="entry name" value="Dephospho_CoA_kinase"/>
    <property type="match status" value="1"/>
</dbReference>
<dbReference type="KEGG" id="hhw:NCTC503_01075"/>
<keyword evidence="3 5" id="KW-0808">Transferase</keyword>
<keyword evidence="1 3" id="KW-0547">Nucleotide-binding</keyword>
<accession>A0A4U9R7B2</accession>
<keyword evidence="3" id="KW-0963">Cytoplasm</keyword>
<dbReference type="CDD" id="cd02022">
    <property type="entry name" value="DPCK"/>
    <property type="match status" value="1"/>
</dbReference>
<dbReference type="Pfam" id="PF01121">
    <property type="entry name" value="CoaE"/>
    <property type="match status" value="1"/>
</dbReference>
<evidence type="ECO:0000256" key="1">
    <source>
        <dbReference type="ARBA" id="ARBA00022741"/>
    </source>
</evidence>
<comment type="subcellular location">
    <subcellularLocation>
        <location evidence="3">Cytoplasm</location>
    </subcellularLocation>
</comment>
<evidence type="ECO:0000256" key="2">
    <source>
        <dbReference type="ARBA" id="ARBA00022840"/>
    </source>
</evidence>
<dbReference type="GO" id="GO:0005737">
    <property type="term" value="C:cytoplasm"/>
    <property type="evidence" value="ECO:0007669"/>
    <property type="project" value="UniProtKB-SubCell"/>
</dbReference>